<organism evidence="1 2">
    <name type="scientific">Sphingomonas phage Lucius</name>
    <dbReference type="NCBI Taxonomy" id="2686313"/>
    <lineage>
        <taxon>Viruses</taxon>
        <taxon>Duplodnaviria</taxon>
        <taxon>Heunggongvirae</taxon>
        <taxon>Uroviricota</taxon>
        <taxon>Caudoviricetes</taxon>
        <taxon>Johnpaulvirinae</taxon>
        <taxon>Kharnvirus</taxon>
        <taxon>Kharnvirus lucius</taxon>
    </lineage>
</organism>
<reference evidence="1 2" key="1">
    <citation type="submission" date="2019-11" db="EMBL/GenBank/DDBJ databases">
        <authorList>
            <person name="Hylling O."/>
            <person name="Hansen L.H."/>
            <person name="Johansen A."/>
        </authorList>
    </citation>
    <scope>NUCLEOTIDE SEQUENCE [LARGE SCALE GENOMIC DNA]</scope>
</reference>
<keyword evidence="2" id="KW-1185">Reference proteome</keyword>
<evidence type="ECO:0000313" key="1">
    <source>
        <dbReference type="EMBL" id="QJD54482.1"/>
    </source>
</evidence>
<protein>
    <submittedName>
        <fullName evidence="1">Uncharacterized protein</fullName>
    </submittedName>
</protein>
<name>A0A6M3TC39_9CAUD</name>
<sequence>MDIHNLKSSDVLTLDQALEATVLGYRVRADDMQPGAYIDYQFAGFRINFPGGSSSGWSSRPHDETVEWHVIDDPEPVKVEMTFVTSKEQATRLAQHDRNKWGQPILTPKVSDMLVLDPATGKWVEAGSVPPGTYDMKLKPDPAPANVGKWGKAVVPKKDSWGRPI</sequence>
<evidence type="ECO:0000313" key="2">
    <source>
        <dbReference type="Proteomes" id="UP000502416"/>
    </source>
</evidence>
<dbReference type="GeneID" id="79585670"/>
<dbReference type="RefSeq" id="YP_010738303.1">
    <property type="nucleotide sequence ID" value="NC_073025.1"/>
</dbReference>
<proteinExistence type="predicted"/>
<dbReference type="EMBL" id="MN734438">
    <property type="protein sequence ID" value="QJD54482.1"/>
    <property type="molecule type" value="Genomic_DNA"/>
</dbReference>
<dbReference type="Proteomes" id="UP000502416">
    <property type="component" value="Segment"/>
</dbReference>
<accession>A0A6M3TC39</accession>
<dbReference type="KEGG" id="vg:79585670"/>